<accession>A0ABX2FSX8</accession>
<dbReference type="InterPro" id="IPR052189">
    <property type="entry name" value="L-asp_N-monooxygenase_NS-form"/>
</dbReference>
<dbReference type="SUPFAM" id="SSF51905">
    <property type="entry name" value="FAD/NAD(P)-binding domain"/>
    <property type="match status" value="1"/>
</dbReference>
<evidence type="ECO:0000259" key="1">
    <source>
        <dbReference type="Pfam" id="PF13454"/>
    </source>
</evidence>
<evidence type="ECO:0000313" key="3">
    <source>
        <dbReference type="Proteomes" id="UP000779507"/>
    </source>
</evidence>
<dbReference type="PANTHER" id="PTHR40254:SF1">
    <property type="entry name" value="BLR0577 PROTEIN"/>
    <property type="match status" value="1"/>
</dbReference>
<comment type="caution">
    <text evidence="2">The sequence shown here is derived from an EMBL/GenBank/DDBJ whole genome shotgun (WGS) entry which is preliminary data.</text>
</comment>
<name>A0ABX2FSX8_9BACT</name>
<gene>
    <name evidence="2" type="ORF">HNP98_002900</name>
</gene>
<reference evidence="2 3" key="1">
    <citation type="submission" date="2020-05" db="EMBL/GenBank/DDBJ databases">
        <title>Genomic Encyclopedia of Type Strains, Phase IV (KMG-V): Genome sequencing to study the core and pangenomes of soil and plant-associated prokaryotes.</title>
        <authorList>
            <person name="Whitman W."/>
        </authorList>
    </citation>
    <scope>NUCLEOTIDE SEQUENCE [LARGE SCALE GENOMIC DNA]</scope>
    <source>
        <strain evidence="2 3">9A</strain>
    </source>
</reference>
<dbReference type="InterPro" id="IPR038732">
    <property type="entry name" value="HpyO/CreE_NAD-binding"/>
</dbReference>
<evidence type="ECO:0000313" key="2">
    <source>
        <dbReference type="EMBL" id="NRT20062.1"/>
    </source>
</evidence>
<dbReference type="EMBL" id="JABSNP010000013">
    <property type="protein sequence ID" value="NRT20062.1"/>
    <property type="molecule type" value="Genomic_DNA"/>
</dbReference>
<dbReference type="Proteomes" id="UP000779507">
    <property type="component" value="Unassembled WGS sequence"/>
</dbReference>
<proteinExistence type="predicted"/>
<feature type="domain" description="FAD-dependent urate hydroxylase HpyO/Asp monooxygenase CreE-like FAD/NAD(P)-binding" evidence="1">
    <location>
        <begin position="10"/>
        <end position="156"/>
    </location>
</feature>
<dbReference type="RefSeq" id="WP_173810770.1">
    <property type="nucleotide sequence ID" value="NZ_JABSNP010000013.1"/>
</dbReference>
<sequence>MTTSRSVITIVGGGFAGTALALHLARQPGLLARAAVHLVEPGPAPGPGLAYAPGPAERLLNVRPGNLSLYPDEPTHFADWLARQPEVAAGVPEFAPRPCYGRYLVQALAAAQDSGGVRWHRAAAVAAPLGPGGRRAVRLDDGTVIESDYVVLALGNFPPPSPAGPDLAYLAHPGYHADPWAPGALASIGPDEPVLLVGAGLTAMDVLVGLHRQGHRAAVVAVARHGRWPAMHGPAGVAYPSYYDELAGLPTVNGVVAVFKRHVRRAAAQGLGWRPVLDALRPDLGRIWSAWPLAEQARFLRHLAPLWGVARHRSPPQNTATVAALAAAGQLRLVAGRVEALAPAGPNLRATVRERAGTAATHLARHVVCCTGPLFDYGRIDAPLVRQLRAAGHLLPDPLGLGIRTDAHGALLAADGAPVSGLFTLGPSRRPAAFESTAVPELRLQAVALAAELAARVAAG</sequence>
<dbReference type="Gene3D" id="3.50.50.60">
    <property type="entry name" value="FAD/NAD(P)-binding domain"/>
    <property type="match status" value="1"/>
</dbReference>
<organism evidence="2 3">
    <name type="scientific">Hymenobacter caeli</name>
    <dbReference type="NCBI Taxonomy" id="2735894"/>
    <lineage>
        <taxon>Bacteria</taxon>
        <taxon>Pseudomonadati</taxon>
        <taxon>Bacteroidota</taxon>
        <taxon>Cytophagia</taxon>
        <taxon>Cytophagales</taxon>
        <taxon>Hymenobacteraceae</taxon>
        <taxon>Hymenobacter</taxon>
    </lineage>
</organism>
<keyword evidence="3" id="KW-1185">Reference proteome</keyword>
<protein>
    <submittedName>
        <fullName evidence="2">NAD(P)/FAD-binding protein YdhS</fullName>
    </submittedName>
</protein>
<dbReference type="PANTHER" id="PTHR40254">
    <property type="entry name" value="BLR0577 PROTEIN"/>
    <property type="match status" value="1"/>
</dbReference>
<dbReference type="Pfam" id="PF13454">
    <property type="entry name" value="NAD_binding_9"/>
    <property type="match status" value="1"/>
</dbReference>
<dbReference type="InterPro" id="IPR036188">
    <property type="entry name" value="FAD/NAD-bd_sf"/>
</dbReference>